<comment type="subcellular location">
    <subcellularLocation>
        <location evidence="1">Mitochondrion</location>
    </subcellularLocation>
</comment>
<dbReference type="EMBL" id="LKEA01000002">
    <property type="protein sequence ID" value="ROW11210.1"/>
    <property type="molecule type" value="Genomic_DNA"/>
</dbReference>
<keyword evidence="4" id="KW-0496">Mitochondrion</keyword>
<evidence type="ECO:0000256" key="5">
    <source>
        <dbReference type="SAM" id="MobiDB-lite"/>
    </source>
</evidence>
<evidence type="ECO:0000256" key="3">
    <source>
        <dbReference type="ARBA" id="ARBA00022946"/>
    </source>
</evidence>
<dbReference type="STRING" id="356882.A0A423X6B3"/>
<dbReference type="GO" id="GO:0005739">
    <property type="term" value="C:mitochondrion"/>
    <property type="evidence" value="ECO:0007669"/>
    <property type="project" value="UniProtKB-SubCell"/>
</dbReference>
<dbReference type="PANTHER" id="PTHR13126:SF0">
    <property type="entry name" value="ATP SYNTHASE MITOCHONDRIAL F1 COMPLEX ASSEMBLY FACTOR 1"/>
    <property type="match status" value="1"/>
</dbReference>
<dbReference type="InterPro" id="IPR010591">
    <property type="entry name" value="ATP11"/>
</dbReference>
<organism evidence="6 7">
    <name type="scientific">Cytospora schulzeri</name>
    <dbReference type="NCBI Taxonomy" id="448051"/>
    <lineage>
        <taxon>Eukaryota</taxon>
        <taxon>Fungi</taxon>
        <taxon>Dikarya</taxon>
        <taxon>Ascomycota</taxon>
        <taxon>Pezizomycotina</taxon>
        <taxon>Sordariomycetes</taxon>
        <taxon>Sordariomycetidae</taxon>
        <taxon>Diaporthales</taxon>
        <taxon>Cytosporaceae</taxon>
        <taxon>Cytospora</taxon>
    </lineage>
</organism>
<sequence length="332" mass="37164">MASIRIPALRNLLSCQSRSLRASNQRRWAQVHDVRFLATTQASRTVLEKYREKLDAKAREEGHADIEQLKKAYADKIHEVKTKDAKKTPNTETPTASTQAVSAGTPPPGPITPESAAAHAHDAAKKGQPSSYPSKSGVKPLDQILDLPKTRELPVPELTAIWRLRHASDPQTLCAVIPQHTYEAMEALARAHPQFVLPVPHPEQGAEIHFLQWTFDPSTHTTTVLFTQLAEYKARGEFAVPHTTVTHHLDLVGDKRVVLMQGHVVADRGVKVDDARWLVMCLQKFYGGWDGEKTDALGKDRSEERKKLLEWFGKGDSRFSVEQLLEEAERFA</sequence>
<evidence type="ECO:0000256" key="4">
    <source>
        <dbReference type="ARBA" id="ARBA00023128"/>
    </source>
</evidence>
<comment type="caution">
    <text evidence="6">The sequence shown here is derived from an EMBL/GenBank/DDBJ whole genome shotgun (WGS) entry which is preliminary data.</text>
</comment>
<evidence type="ECO:0000313" key="6">
    <source>
        <dbReference type="EMBL" id="ROW11210.1"/>
    </source>
</evidence>
<evidence type="ECO:0008006" key="8">
    <source>
        <dbReference type="Google" id="ProtNLM"/>
    </source>
</evidence>
<comment type="similarity">
    <text evidence="2">Belongs to the ATP11 family.</text>
</comment>
<dbReference type="OrthoDB" id="16535at2759"/>
<reference evidence="6 7" key="1">
    <citation type="submission" date="2015-09" db="EMBL/GenBank/DDBJ databases">
        <title>Host preference determinants of Valsa canker pathogens revealed by comparative genomics.</title>
        <authorList>
            <person name="Yin Z."/>
            <person name="Huang L."/>
        </authorList>
    </citation>
    <scope>NUCLEOTIDE SEQUENCE [LARGE SCALE GENOMIC DNA]</scope>
    <source>
        <strain evidence="6 7">03-1</strain>
    </source>
</reference>
<gene>
    <name evidence="6" type="ORF">VMCG_01118</name>
</gene>
<name>A0A423X6B3_9PEZI</name>
<keyword evidence="7" id="KW-1185">Reference proteome</keyword>
<dbReference type="Proteomes" id="UP000283895">
    <property type="component" value="Unassembled WGS sequence"/>
</dbReference>
<feature type="region of interest" description="Disordered" evidence="5">
    <location>
        <begin position="80"/>
        <end position="139"/>
    </location>
</feature>
<dbReference type="GO" id="GO:0033615">
    <property type="term" value="P:mitochondrial proton-transporting ATP synthase complex assembly"/>
    <property type="evidence" value="ECO:0007669"/>
    <property type="project" value="TreeGrafter"/>
</dbReference>
<dbReference type="Pfam" id="PF06644">
    <property type="entry name" value="ATP11"/>
    <property type="match status" value="1"/>
</dbReference>
<feature type="compositionally biased region" description="Polar residues" evidence="5">
    <location>
        <begin position="90"/>
        <end position="102"/>
    </location>
</feature>
<keyword evidence="3" id="KW-0809">Transit peptide</keyword>
<evidence type="ECO:0000256" key="1">
    <source>
        <dbReference type="ARBA" id="ARBA00004173"/>
    </source>
</evidence>
<protein>
    <recommendedName>
        <fullName evidence="8">ATP synthase mitochondrial F1 complex assembly factor 1</fullName>
    </recommendedName>
</protein>
<dbReference type="PANTHER" id="PTHR13126">
    <property type="entry name" value="CHAPERONE ATP11"/>
    <property type="match status" value="1"/>
</dbReference>
<accession>A0A423X6B3</accession>
<evidence type="ECO:0000256" key="2">
    <source>
        <dbReference type="ARBA" id="ARBA00009116"/>
    </source>
</evidence>
<feature type="compositionally biased region" description="Basic and acidic residues" evidence="5">
    <location>
        <begin position="80"/>
        <end position="89"/>
    </location>
</feature>
<dbReference type="AlphaFoldDB" id="A0A423X6B3"/>
<evidence type="ECO:0000313" key="7">
    <source>
        <dbReference type="Proteomes" id="UP000283895"/>
    </source>
</evidence>
<proteinExistence type="inferred from homology"/>